<proteinExistence type="predicted"/>
<feature type="transmembrane region" description="Helical" evidence="1">
    <location>
        <begin position="14"/>
        <end position="36"/>
    </location>
</feature>
<evidence type="ECO:0000256" key="1">
    <source>
        <dbReference type="SAM" id="Phobius"/>
    </source>
</evidence>
<dbReference type="Proteomes" id="UP000270094">
    <property type="component" value="Unassembled WGS sequence"/>
</dbReference>
<evidence type="ECO:0000313" key="3">
    <source>
        <dbReference type="Proteomes" id="UP000270094"/>
    </source>
</evidence>
<name>A0A3P7K1S2_STRVU</name>
<dbReference type="AlphaFoldDB" id="A0A3P7K1S2"/>
<organism evidence="2 3">
    <name type="scientific">Strongylus vulgaris</name>
    <name type="common">Blood worm</name>
    <dbReference type="NCBI Taxonomy" id="40348"/>
    <lineage>
        <taxon>Eukaryota</taxon>
        <taxon>Metazoa</taxon>
        <taxon>Ecdysozoa</taxon>
        <taxon>Nematoda</taxon>
        <taxon>Chromadorea</taxon>
        <taxon>Rhabditida</taxon>
        <taxon>Rhabditina</taxon>
        <taxon>Rhabditomorpha</taxon>
        <taxon>Strongyloidea</taxon>
        <taxon>Strongylidae</taxon>
        <taxon>Strongylus</taxon>
    </lineage>
</organism>
<dbReference type="OrthoDB" id="5912892at2759"/>
<dbReference type="EMBL" id="UYYB01137918">
    <property type="protein sequence ID" value="VDM85244.1"/>
    <property type="molecule type" value="Genomic_DNA"/>
</dbReference>
<reference evidence="2 3" key="1">
    <citation type="submission" date="2018-11" db="EMBL/GenBank/DDBJ databases">
        <authorList>
            <consortium name="Pathogen Informatics"/>
        </authorList>
    </citation>
    <scope>NUCLEOTIDE SEQUENCE [LARGE SCALE GENOMIC DNA]</scope>
</reference>
<keyword evidence="1" id="KW-0472">Membrane</keyword>
<accession>A0A3P7K1S2</accession>
<gene>
    <name evidence="2" type="ORF">SVUK_LOCUS20242</name>
</gene>
<keyword evidence="1" id="KW-0812">Transmembrane</keyword>
<sequence length="74" mass="8358">MHANHAWRIQADSFWPAICMFIAFTQCLVSPALYGASLFMMKEEDMALTARTHKGATGYQHVQSQNNPMQAQLI</sequence>
<keyword evidence="1" id="KW-1133">Transmembrane helix</keyword>
<evidence type="ECO:0000313" key="2">
    <source>
        <dbReference type="EMBL" id="VDM85244.1"/>
    </source>
</evidence>
<keyword evidence="3" id="KW-1185">Reference proteome</keyword>
<protein>
    <submittedName>
        <fullName evidence="2">Uncharacterized protein</fullName>
    </submittedName>
</protein>